<dbReference type="KEGG" id="lgi:LOTGIDRAFT_230583"/>
<dbReference type="CTD" id="20248340"/>
<evidence type="ECO:0000313" key="5">
    <source>
        <dbReference type="Proteomes" id="UP000030746"/>
    </source>
</evidence>
<dbReference type="SUPFAM" id="SSF48726">
    <property type="entry name" value="Immunoglobulin"/>
    <property type="match status" value="1"/>
</dbReference>
<evidence type="ECO:0000256" key="1">
    <source>
        <dbReference type="SAM" id="Phobius"/>
    </source>
</evidence>
<keyword evidence="1" id="KW-0472">Membrane</keyword>
<feature type="chain" id="PRO_5004717585" description="Ig-like domain-containing protein" evidence="2">
    <location>
        <begin position="19"/>
        <end position="214"/>
    </location>
</feature>
<dbReference type="InterPro" id="IPR013783">
    <property type="entry name" value="Ig-like_fold"/>
</dbReference>
<name>V4B8Q4_LOTGI</name>
<dbReference type="Pfam" id="PF07686">
    <property type="entry name" value="V-set"/>
    <property type="match status" value="1"/>
</dbReference>
<dbReference type="EMBL" id="KB200329">
    <property type="protein sequence ID" value="ESP02197.1"/>
    <property type="molecule type" value="Genomic_DNA"/>
</dbReference>
<feature type="domain" description="Ig-like" evidence="3">
    <location>
        <begin position="23"/>
        <end position="120"/>
    </location>
</feature>
<organism evidence="4 5">
    <name type="scientific">Lottia gigantea</name>
    <name type="common">Giant owl limpet</name>
    <dbReference type="NCBI Taxonomy" id="225164"/>
    <lineage>
        <taxon>Eukaryota</taxon>
        <taxon>Metazoa</taxon>
        <taxon>Spiralia</taxon>
        <taxon>Lophotrochozoa</taxon>
        <taxon>Mollusca</taxon>
        <taxon>Gastropoda</taxon>
        <taxon>Patellogastropoda</taxon>
        <taxon>Lottioidea</taxon>
        <taxon>Lottiidae</taxon>
        <taxon>Lottia</taxon>
    </lineage>
</organism>
<dbReference type="GeneID" id="20248340"/>
<reference evidence="4 5" key="1">
    <citation type="journal article" date="2013" name="Nature">
        <title>Insights into bilaterian evolution from three spiralian genomes.</title>
        <authorList>
            <person name="Simakov O."/>
            <person name="Marletaz F."/>
            <person name="Cho S.J."/>
            <person name="Edsinger-Gonzales E."/>
            <person name="Havlak P."/>
            <person name="Hellsten U."/>
            <person name="Kuo D.H."/>
            <person name="Larsson T."/>
            <person name="Lv J."/>
            <person name="Arendt D."/>
            <person name="Savage R."/>
            <person name="Osoegawa K."/>
            <person name="de Jong P."/>
            <person name="Grimwood J."/>
            <person name="Chapman J.A."/>
            <person name="Shapiro H."/>
            <person name="Aerts A."/>
            <person name="Otillar R.P."/>
            <person name="Terry A.Y."/>
            <person name="Boore J.L."/>
            <person name="Grigoriev I.V."/>
            <person name="Lindberg D.R."/>
            <person name="Seaver E.C."/>
            <person name="Weisblat D.A."/>
            <person name="Putnam N.H."/>
            <person name="Rokhsar D.S."/>
        </authorList>
    </citation>
    <scope>NUCLEOTIDE SEQUENCE [LARGE SCALE GENOMIC DNA]</scope>
</reference>
<keyword evidence="1" id="KW-1133">Transmembrane helix</keyword>
<sequence>MKKLALALLLVGISLTESAVENPDWETTPEWSFQVYLNEDAHLKCNDSDVMLMLNDEVHWKLPDDTEVHGWSDRNTTKHELMDLNGVKGATLRIKNVQHSDSGLYFCSISRGGVFLKRVNRGLNLHGYLVHDQFDLYQTNLVTAVVAAVVFCVPLLFLCFLYRYQYRTPQQKQRRKEKEAYFTDLQKAIQNDEAFPTKPSRNGYENQAYIDTHL</sequence>
<dbReference type="RefSeq" id="XP_009047355.1">
    <property type="nucleotide sequence ID" value="XM_009049107.1"/>
</dbReference>
<dbReference type="OrthoDB" id="6152887at2759"/>
<dbReference type="Gene3D" id="2.60.40.10">
    <property type="entry name" value="Immunoglobulins"/>
    <property type="match status" value="1"/>
</dbReference>
<protein>
    <recommendedName>
        <fullName evidence="3">Ig-like domain-containing protein</fullName>
    </recommendedName>
</protein>
<evidence type="ECO:0000256" key="2">
    <source>
        <dbReference type="SAM" id="SignalP"/>
    </source>
</evidence>
<dbReference type="OMA" id="IRMATIR"/>
<dbReference type="PROSITE" id="PS50835">
    <property type="entry name" value="IG_LIKE"/>
    <property type="match status" value="1"/>
</dbReference>
<accession>V4B8Q4</accession>
<proteinExistence type="predicted"/>
<keyword evidence="5" id="KW-1185">Reference proteome</keyword>
<dbReference type="InterPro" id="IPR036179">
    <property type="entry name" value="Ig-like_dom_sf"/>
</dbReference>
<evidence type="ECO:0000313" key="4">
    <source>
        <dbReference type="EMBL" id="ESP02197.1"/>
    </source>
</evidence>
<dbReference type="AlphaFoldDB" id="V4B8Q4"/>
<dbReference type="InterPro" id="IPR013106">
    <property type="entry name" value="Ig_V-set"/>
</dbReference>
<gene>
    <name evidence="4" type="ORF">LOTGIDRAFT_230583</name>
</gene>
<keyword evidence="2" id="KW-0732">Signal</keyword>
<evidence type="ECO:0000259" key="3">
    <source>
        <dbReference type="PROSITE" id="PS50835"/>
    </source>
</evidence>
<dbReference type="HOGENOM" id="CLU_1290272_0_0_1"/>
<dbReference type="Proteomes" id="UP000030746">
    <property type="component" value="Unassembled WGS sequence"/>
</dbReference>
<dbReference type="InterPro" id="IPR007110">
    <property type="entry name" value="Ig-like_dom"/>
</dbReference>
<keyword evidence="1" id="KW-0812">Transmembrane</keyword>
<feature type="transmembrane region" description="Helical" evidence="1">
    <location>
        <begin position="141"/>
        <end position="164"/>
    </location>
</feature>
<feature type="signal peptide" evidence="2">
    <location>
        <begin position="1"/>
        <end position="18"/>
    </location>
</feature>